<dbReference type="Pfam" id="PF01522">
    <property type="entry name" value="Polysacc_deac_1"/>
    <property type="match status" value="1"/>
</dbReference>
<proteinExistence type="inferred from homology"/>
<dbReference type="GO" id="GO:0016810">
    <property type="term" value="F:hydrolase activity, acting on carbon-nitrogen (but not peptide) bonds"/>
    <property type="evidence" value="ECO:0007669"/>
    <property type="project" value="InterPro"/>
</dbReference>
<keyword evidence="5" id="KW-0732">Signal</keyword>
<dbReference type="AlphaFoldDB" id="A0A062UEX6"/>
<evidence type="ECO:0000256" key="6">
    <source>
        <dbReference type="ARBA" id="ARBA00032976"/>
    </source>
</evidence>
<dbReference type="InterPro" id="IPR011330">
    <property type="entry name" value="Glyco_hydro/deAcase_b/a-brl"/>
</dbReference>
<organism evidence="8 9">
    <name type="scientific">Hyphomonas chukchiensis</name>
    <dbReference type="NCBI Taxonomy" id="1280947"/>
    <lineage>
        <taxon>Bacteria</taxon>
        <taxon>Pseudomonadati</taxon>
        <taxon>Pseudomonadota</taxon>
        <taxon>Alphaproteobacteria</taxon>
        <taxon>Hyphomonadales</taxon>
        <taxon>Hyphomonadaceae</taxon>
        <taxon>Hyphomonas</taxon>
    </lineage>
</organism>
<dbReference type="PANTHER" id="PTHR34216:SF3">
    <property type="entry name" value="POLY-BETA-1,6-N-ACETYL-D-GLUCOSAMINE N-DEACETYLASE"/>
    <property type="match status" value="1"/>
</dbReference>
<comment type="similarity">
    <text evidence="3">Belongs to the polysaccharide deacetylase family.</text>
</comment>
<dbReference type="GO" id="GO:0005975">
    <property type="term" value="P:carbohydrate metabolic process"/>
    <property type="evidence" value="ECO:0007669"/>
    <property type="project" value="InterPro"/>
</dbReference>
<gene>
    <name evidence="8" type="ORF">HY30_18115</name>
</gene>
<dbReference type="GO" id="GO:0005576">
    <property type="term" value="C:extracellular region"/>
    <property type="evidence" value="ECO:0007669"/>
    <property type="project" value="UniProtKB-SubCell"/>
</dbReference>
<evidence type="ECO:0000313" key="8">
    <source>
        <dbReference type="EMBL" id="KCZ56887.1"/>
    </source>
</evidence>
<keyword evidence="9" id="KW-1185">Reference proteome</keyword>
<dbReference type="SUPFAM" id="SSF88713">
    <property type="entry name" value="Glycoside hydrolase/deacetylase"/>
    <property type="match status" value="1"/>
</dbReference>
<dbReference type="PANTHER" id="PTHR34216">
    <property type="match status" value="1"/>
</dbReference>
<evidence type="ECO:0000259" key="7">
    <source>
        <dbReference type="PROSITE" id="PS51677"/>
    </source>
</evidence>
<dbReference type="PROSITE" id="PS51677">
    <property type="entry name" value="NODB"/>
    <property type="match status" value="1"/>
</dbReference>
<dbReference type="InterPro" id="IPR051398">
    <property type="entry name" value="Polysacch_Deacetylase"/>
</dbReference>
<dbReference type="EMBL" id="AWFG01000038">
    <property type="protein sequence ID" value="KCZ56887.1"/>
    <property type="molecule type" value="Genomic_DNA"/>
</dbReference>
<dbReference type="CDD" id="cd10918">
    <property type="entry name" value="CE4_NodB_like_5s_6s"/>
    <property type="match status" value="1"/>
</dbReference>
<name>A0A062UEX6_9PROT</name>
<feature type="domain" description="NodB homology" evidence="7">
    <location>
        <begin position="71"/>
        <end position="243"/>
    </location>
</feature>
<comment type="function">
    <text evidence="1">Is involved in generating a small heat-stable compound (Nod), an acylated oligomer of N-acetylglucosamine, that stimulates mitosis in various plant protoplasts.</text>
</comment>
<dbReference type="eggNOG" id="COG0726">
    <property type="taxonomic scope" value="Bacteria"/>
</dbReference>
<protein>
    <recommendedName>
        <fullName evidence="4">Chitooligosaccharide deacetylase</fullName>
    </recommendedName>
    <alternativeName>
        <fullName evidence="6">Nodulation protein B</fullName>
    </alternativeName>
</protein>
<evidence type="ECO:0000256" key="2">
    <source>
        <dbReference type="ARBA" id="ARBA00004613"/>
    </source>
</evidence>
<dbReference type="InterPro" id="IPR002509">
    <property type="entry name" value="NODB_dom"/>
</dbReference>
<dbReference type="PATRIC" id="fig|1280947.3.peg.2470"/>
<accession>A0A062UEX6</accession>
<reference evidence="8 9" key="1">
    <citation type="journal article" date="2014" name="Antonie Van Leeuwenhoek">
        <title>Hyphomonas beringensis sp. nov. and Hyphomonas chukchiensis sp. nov., isolated from surface seawater of the Bering Sea and Chukchi Sea.</title>
        <authorList>
            <person name="Li C."/>
            <person name="Lai Q."/>
            <person name="Li G."/>
            <person name="Dong C."/>
            <person name="Wang J."/>
            <person name="Liao Y."/>
            <person name="Shao Z."/>
        </authorList>
    </citation>
    <scope>NUCLEOTIDE SEQUENCE [LARGE SCALE GENOMIC DNA]</scope>
    <source>
        <strain evidence="8 9">BH-BN04-4</strain>
    </source>
</reference>
<comment type="subcellular location">
    <subcellularLocation>
        <location evidence="2">Secreted</location>
    </subcellularLocation>
</comment>
<comment type="caution">
    <text evidence="8">The sequence shown here is derived from an EMBL/GenBank/DDBJ whole genome shotgun (WGS) entry which is preliminary data.</text>
</comment>
<evidence type="ECO:0000256" key="5">
    <source>
        <dbReference type="ARBA" id="ARBA00022729"/>
    </source>
</evidence>
<dbReference type="Gene3D" id="3.20.20.370">
    <property type="entry name" value="Glycoside hydrolase/deacetylase"/>
    <property type="match status" value="1"/>
</dbReference>
<dbReference type="STRING" id="1280947.HY30_18115"/>
<evidence type="ECO:0000256" key="3">
    <source>
        <dbReference type="ARBA" id="ARBA00010973"/>
    </source>
</evidence>
<dbReference type="Proteomes" id="UP000027190">
    <property type="component" value="Unassembled WGS sequence"/>
</dbReference>
<sequence>MCCERHLIAALGRARRRYIGRILCYHSIGQSQWGVNDVTPAQFRRQIELALGAGFNFVPASQIVETGGGPKDLAITFDDGLRSVLTNAAPIMKEYNLPWTIFPVSEWSDGRHWTDDNVILTWDEIETLLAMGAEMGSHSATHSDFGQMGHDQIVDELAGSRDMFERRIGIKPETFAIPFGQSANWTPEAGEIAKAAGYKIIFAQAEDTRPENTIPRTFVTKFDGDFIFNALLKGKFDRWEEWV</sequence>
<dbReference type="OrthoDB" id="9782872at2"/>
<evidence type="ECO:0000256" key="4">
    <source>
        <dbReference type="ARBA" id="ARBA00020071"/>
    </source>
</evidence>
<evidence type="ECO:0000256" key="1">
    <source>
        <dbReference type="ARBA" id="ARBA00003236"/>
    </source>
</evidence>
<evidence type="ECO:0000313" key="9">
    <source>
        <dbReference type="Proteomes" id="UP000027190"/>
    </source>
</evidence>